<proteinExistence type="predicted"/>
<feature type="transmembrane region" description="Helical" evidence="5">
    <location>
        <begin position="347"/>
        <end position="367"/>
    </location>
</feature>
<feature type="transmembrane region" description="Helical" evidence="5">
    <location>
        <begin position="189"/>
        <end position="213"/>
    </location>
</feature>
<dbReference type="Gene3D" id="1.20.1250.20">
    <property type="entry name" value="MFS general substrate transporter like domains"/>
    <property type="match status" value="1"/>
</dbReference>
<evidence type="ECO:0000313" key="6">
    <source>
        <dbReference type="EMBL" id="PZC77915.1"/>
    </source>
</evidence>
<feature type="transmembrane region" description="Helical" evidence="5">
    <location>
        <begin position="280"/>
        <end position="298"/>
    </location>
</feature>
<feature type="transmembrane region" description="Helical" evidence="5">
    <location>
        <begin position="318"/>
        <end position="338"/>
    </location>
</feature>
<name>A0A2W1BW92_HELAM</name>
<dbReference type="SUPFAM" id="SSF103473">
    <property type="entry name" value="MFS general substrate transporter"/>
    <property type="match status" value="1"/>
</dbReference>
<accession>A0A2W1BW92</accession>
<dbReference type="EMBL" id="KZ149917">
    <property type="protein sequence ID" value="PZC77915.1"/>
    <property type="molecule type" value="Genomic_DNA"/>
</dbReference>
<dbReference type="PANTHER" id="PTHR23507">
    <property type="entry name" value="ZGC:174356"/>
    <property type="match status" value="1"/>
</dbReference>
<dbReference type="AlphaFoldDB" id="A0A2W1BW92"/>
<evidence type="ECO:0000256" key="1">
    <source>
        <dbReference type="ARBA" id="ARBA00004141"/>
    </source>
</evidence>
<evidence type="ECO:0000256" key="5">
    <source>
        <dbReference type="SAM" id="Phobius"/>
    </source>
</evidence>
<dbReference type="InterPro" id="IPR036259">
    <property type="entry name" value="MFS_trans_sf"/>
</dbReference>
<keyword evidence="4 5" id="KW-0472">Membrane</keyword>
<evidence type="ECO:0000313" key="7">
    <source>
        <dbReference type="Proteomes" id="UP000249218"/>
    </source>
</evidence>
<dbReference type="GO" id="GO:0022857">
    <property type="term" value="F:transmembrane transporter activity"/>
    <property type="evidence" value="ECO:0007669"/>
    <property type="project" value="InterPro"/>
</dbReference>
<dbReference type="OrthoDB" id="430300at2759"/>
<sequence length="475" mass="52577">MAEDEEQLTESNPNINRISELPAKKFAITMEFPLFVVMMAMSLSGAAMSNIILYRTCVHGLNHTEDECRPFLSPDKNNQTHGLEAEVQKYATIVGTVRGIIEAVVPAILSFFLGVWSDTHGRKPLIVWPLLGITFSSGMFVVYSMMDNLGPWWFILTVIPYSLSGGFTIFFTGAFCYMSDITTAENRSLRMTLMEATVGLGSVVGGLLSPYVLRMVGNVYLLLISAALNVVAYVFSNVCLRESLNGAIQGGITSVLDFLLVKEMMRECFKRRPNNGRAQILLLTVANCLSIFTLYGLISLEYLYVRKKLNWAMKEYTQFSASSTVIGFIGSFVGIVILQKLFRISDLVITNLAFLSTIVEYVIRTFATKSWHMYLGASVSSLKGLSAPLIRSFLTKILPVVDIAKVFSLMSAIEGLCPLFSPLLFNSLYQFTVTTFPGSIYMLSSGVALISAVCISVVQYYRWNVSSPYQPLASA</sequence>
<keyword evidence="3 5" id="KW-1133">Transmembrane helix</keyword>
<organism evidence="6 7">
    <name type="scientific">Helicoverpa armigera</name>
    <name type="common">Cotton bollworm</name>
    <name type="synonym">Heliothis armigera</name>
    <dbReference type="NCBI Taxonomy" id="29058"/>
    <lineage>
        <taxon>Eukaryota</taxon>
        <taxon>Metazoa</taxon>
        <taxon>Ecdysozoa</taxon>
        <taxon>Arthropoda</taxon>
        <taxon>Hexapoda</taxon>
        <taxon>Insecta</taxon>
        <taxon>Pterygota</taxon>
        <taxon>Neoptera</taxon>
        <taxon>Endopterygota</taxon>
        <taxon>Lepidoptera</taxon>
        <taxon>Glossata</taxon>
        <taxon>Ditrysia</taxon>
        <taxon>Noctuoidea</taxon>
        <taxon>Noctuidae</taxon>
        <taxon>Heliothinae</taxon>
        <taxon>Helicoverpa</taxon>
    </lineage>
</organism>
<keyword evidence="7" id="KW-1185">Reference proteome</keyword>
<dbReference type="Proteomes" id="UP000249218">
    <property type="component" value="Unassembled WGS sequence"/>
</dbReference>
<gene>
    <name evidence="6" type="primary">HaOG202796</name>
    <name evidence="6" type="ORF">B5X24_HaOG202796</name>
</gene>
<feature type="transmembrane region" description="Helical" evidence="5">
    <location>
        <begin position="152"/>
        <end position="177"/>
    </location>
</feature>
<dbReference type="PANTHER" id="PTHR23507:SF39">
    <property type="entry name" value="GH23453P-RELATED"/>
    <property type="match status" value="1"/>
</dbReference>
<keyword evidence="2 5" id="KW-0812">Transmembrane</keyword>
<evidence type="ECO:0008006" key="8">
    <source>
        <dbReference type="Google" id="ProtNLM"/>
    </source>
</evidence>
<evidence type="ECO:0000256" key="3">
    <source>
        <dbReference type="ARBA" id="ARBA00022989"/>
    </source>
</evidence>
<reference evidence="6 7" key="1">
    <citation type="journal article" date="2017" name="BMC Biol.">
        <title>Genomic innovations, transcriptional plasticity and gene loss underlying the evolution and divergence of two highly polyphagous and invasive Helicoverpa pest species.</title>
        <authorList>
            <person name="Pearce S.L."/>
            <person name="Clarke D.F."/>
            <person name="East P.D."/>
            <person name="Elfekih S."/>
            <person name="Gordon K.H."/>
            <person name="Jermiin L.S."/>
            <person name="McGaughran A."/>
            <person name="Oakeshott J.G."/>
            <person name="Papanikolaou A."/>
            <person name="Perera O.P."/>
            <person name="Rane R.V."/>
            <person name="Richards S."/>
            <person name="Tay W.T."/>
            <person name="Walsh T.K."/>
            <person name="Anderson A."/>
            <person name="Anderson C.J."/>
            <person name="Asgari S."/>
            <person name="Board P.G."/>
            <person name="Bretschneider A."/>
            <person name="Campbell P.M."/>
            <person name="Chertemps T."/>
            <person name="Christeller J.T."/>
            <person name="Coppin C.W."/>
            <person name="Downes S.J."/>
            <person name="Duan G."/>
            <person name="Farnsworth C.A."/>
            <person name="Good R.T."/>
            <person name="Han L.B."/>
            <person name="Han Y.C."/>
            <person name="Hatje K."/>
            <person name="Horne I."/>
            <person name="Huang Y.P."/>
            <person name="Hughes D.S."/>
            <person name="Jacquin-Joly E."/>
            <person name="James W."/>
            <person name="Jhangiani S."/>
            <person name="Kollmar M."/>
            <person name="Kuwar S.S."/>
            <person name="Li S."/>
            <person name="Liu N.Y."/>
            <person name="Maibeche M.T."/>
            <person name="Miller J.R."/>
            <person name="Montagne N."/>
            <person name="Perry T."/>
            <person name="Qu J."/>
            <person name="Song S.V."/>
            <person name="Sutton G.G."/>
            <person name="Vogel H."/>
            <person name="Walenz B.P."/>
            <person name="Xu W."/>
            <person name="Zhang H.J."/>
            <person name="Zou Z."/>
            <person name="Batterham P."/>
            <person name="Edwards O.R."/>
            <person name="Feyereisen R."/>
            <person name="Gibbs R.A."/>
            <person name="Heckel D.G."/>
            <person name="McGrath A."/>
            <person name="Robin C."/>
            <person name="Scherer S.E."/>
            <person name="Worley K.C."/>
            <person name="Wu Y.D."/>
        </authorList>
    </citation>
    <scope>NUCLEOTIDE SEQUENCE [LARGE SCALE GENOMIC DNA]</scope>
    <source>
        <strain evidence="6">Harm_GR_Male_#8</strain>
        <tissue evidence="6">Whole organism</tissue>
    </source>
</reference>
<feature type="transmembrane region" description="Helical" evidence="5">
    <location>
        <begin position="440"/>
        <end position="461"/>
    </location>
</feature>
<evidence type="ECO:0000256" key="4">
    <source>
        <dbReference type="ARBA" id="ARBA00023136"/>
    </source>
</evidence>
<feature type="transmembrane region" description="Helical" evidence="5">
    <location>
        <begin position="406"/>
        <end position="428"/>
    </location>
</feature>
<feature type="transmembrane region" description="Helical" evidence="5">
    <location>
        <begin position="32"/>
        <end position="54"/>
    </location>
</feature>
<evidence type="ECO:0000256" key="2">
    <source>
        <dbReference type="ARBA" id="ARBA00022692"/>
    </source>
</evidence>
<dbReference type="Pfam" id="PF07690">
    <property type="entry name" value="MFS_1"/>
    <property type="match status" value="1"/>
</dbReference>
<dbReference type="GO" id="GO:0016020">
    <property type="term" value="C:membrane"/>
    <property type="evidence" value="ECO:0007669"/>
    <property type="project" value="UniProtKB-SubCell"/>
</dbReference>
<comment type="subcellular location">
    <subcellularLocation>
        <location evidence="1">Membrane</location>
        <topology evidence="1">Multi-pass membrane protein</topology>
    </subcellularLocation>
</comment>
<feature type="transmembrane region" description="Helical" evidence="5">
    <location>
        <begin position="125"/>
        <end position="146"/>
    </location>
</feature>
<feature type="transmembrane region" description="Helical" evidence="5">
    <location>
        <begin position="90"/>
        <end position="113"/>
    </location>
</feature>
<protein>
    <recommendedName>
        <fullName evidence="8">Major facilitator superfamily (MFS) profile domain-containing protein</fullName>
    </recommendedName>
</protein>
<feature type="transmembrane region" description="Helical" evidence="5">
    <location>
        <begin position="219"/>
        <end position="240"/>
    </location>
</feature>
<dbReference type="InterPro" id="IPR011701">
    <property type="entry name" value="MFS"/>
</dbReference>